<name>A0ACC1XCZ4_MELAZ</name>
<evidence type="ECO:0000313" key="1">
    <source>
        <dbReference type="EMBL" id="KAJ4709150.1"/>
    </source>
</evidence>
<gene>
    <name evidence="1" type="ORF">OWV82_018983</name>
</gene>
<proteinExistence type="predicted"/>
<sequence>MATPLHDQDRIVPTGERPVKPDNSTEQLLSPKDERIVSANPSPDAAIIGPPKDVTEQPESADSGDCSNVHLQNAYVSHEQNIPYGYGNNTSTWDGYSQYVNADGLHVSPVIYNDNQSFMFHSGFGFNPEMAYGQYSPVATPLPSIVVDGQLYSPQQIPFSPSYYPQPSPPSLPSALPVSPSEMMTSESGADNLLYGPSSGYFVHFGSFGGGNISGNPGSSPLTSPATYPQPMGILGSYEQTTGQISQQQRPFNPFGLPPSSSTGSYPHSASYQGTYYGSNDRARFAPDKCRRRERDQDSICISSDSHAIDRNRGPRATKMKSKSTTEQSSSSGNSKANSSGSGINFELYNSPNFSTDYKNAKFFIIKSFSEDNVHKSIKYNIWASTPHGNKKLDAAYREAKETNGSCLVFLLFSVNASGQFCGVAEMAGPVDFEKNADYWQQDRWSGQFPVKWHIIKDVPNSRFRHLLLENNDLKPVTHSRDSQEVKLEQGIEMLKIFKDHDARTSILDDFEFYDERERSLKERRARQQASLTKGAPDLLAEDSVNQISDSLAQNLQLQDSVKETLASNMGVVSRTEVSGSLAHASVGTSGSFSEVVHSEDKE</sequence>
<evidence type="ECO:0000313" key="2">
    <source>
        <dbReference type="Proteomes" id="UP001164539"/>
    </source>
</evidence>
<dbReference type="Proteomes" id="UP001164539">
    <property type="component" value="Chromosome 10"/>
</dbReference>
<dbReference type="EMBL" id="CM051403">
    <property type="protein sequence ID" value="KAJ4709150.1"/>
    <property type="molecule type" value="Genomic_DNA"/>
</dbReference>
<organism evidence="1 2">
    <name type="scientific">Melia azedarach</name>
    <name type="common">Chinaberry tree</name>
    <dbReference type="NCBI Taxonomy" id="155640"/>
    <lineage>
        <taxon>Eukaryota</taxon>
        <taxon>Viridiplantae</taxon>
        <taxon>Streptophyta</taxon>
        <taxon>Embryophyta</taxon>
        <taxon>Tracheophyta</taxon>
        <taxon>Spermatophyta</taxon>
        <taxon>Magnoliopsida</taxon>
        <taxon>eudicotyledons</taxon>
        <taxon>Gunneridae</taxon>
        <taxon>Pentapetalae</taxon>
        <taxon>rosids</taxon>
        <taxon>malvids</taxon>
        <taxon>Sapindales</taxon>
        <taxon>Meliaceae</taxon>
        <taxon>Melia</taxon>
    </lineage>
</organism>
<comment type="caution">
    <text evidence="1">The sequence shown here is derived from an EMBL/GenBank/DDBJ whole genome shotgun (WGS) entry which is preliminary data.</text>
</comment>
<keyword evidence="2" id="KW-1185">Reference proteome</keyword>
<accession>A0ACC1XCZ4</accession>
<protein>
    <submittedName>
        <fullName evidence="1">Evolutionarily conserved C-terminal region 10</fullName>
    </submittedName>
</protein>
<reference evidence="1 2" key="1">
    <citation type="journal article" date="2023" name="Science">
        <title>Complex scaffold remodeling in plant triterpene biosynthesis.</title>
        <authorList>
            <person name="De La Pena R."/>
            <person name="Hodgson H."/>
            <person name="Liu J.C."/>
            <person name="Stephenson M.J."/>
            <person name="Martin A.C."/>
            <person name="Owen C."/>
            <person name="Harkess A."/>
            <person name="Leebens-Mack J."/>
            <person name="Jimenez L.E."/>
            <person name="Osbourn A."/>
            <person name="Sattely E.S."/>
        </authorList>
    </citation>
    <scope>NUCLEOTIDE SEQUENCE [LARGE SCALE GENOMIC DNA]</scope>
    <source>
        <strain evidence="2">cv. JPN11</strain>
        <tissue evidence="1">Leaf</tissue>
    </source>
</reference>